<dbReference type="AlphaFoldDB" id="A0A1Y2CWN4"/>
<feature type="compositionally biased region" description="Polar residues" evidence="1">
    <location>
        <begin position="12"/>
        <end position="33"/>
    </location>
</feature>
<dbReference type="EMBL" id="MCGO01000005">
    <property type="protein sequence ID" value="ORY51296.1"/>
    <property type="molecule type" value="Genomic_DNA"/>
</dbReference>
<evidence type="ECO:0000313" key="3">
    <source>
        <dbReference type="Proteomes" id="UP000193642"/>
    </source>
</evidence>
<organism evidence="2 3">
    <name type="scientific">Rhizoclosmatium globosum</name>
    <dbReference type="NCBI Taxonomy" id="329046"/>
    <lineage>
        <taxon>Eukaryota</taxon>
        <taxon>Fungi</taxon>
        <taxon>Fungi incertae sedis</taxon>
        <taxon>Chytridiomycota</taxon>
        <taxon>Chytridiomycota incertae sedis</taxon>
        <taxon>Chytridiomycetes</taxon>
        <taxon>Chytridiales</taxon>
        <taxon>Chytriomycetaceae</taxon>
        <taxon>Rhizoclosmatium</taxon>
    </lineage>
</organism>
<name>A0A1Y2CWN4_9FUNG</name>
<feature type="compositionally biased region" description="Polar residues" evidence="1">
    <location>
        <begin position="174"/>
        <end position="187"/>
    </location>
</feature>
<proteinExistence type="predicted"/>
<accession>A0A1Y2CWN4</accession>
<feature type="region of interest" description="Disordered" evidence="1">
    <location>
        <begin position="113"/>
        <end position="234"/>
    </location>
</feature>
<feature type="region of interest" description="Disordered" evidence="1">
    <location>
        <begin position="1"/>
        <end position="33"/>
    </location>
</feature>
<reference evidence="2 3" key="1">
    <citation type="submission" date="2016-07" db="EMBL/GenBank/DDBJ databases">
        <title>Pervasive Adenine N6-methylation of Active Genes in Fungi.</title>
        <authorList>
            <consortium name="DOE Joint Genome Institute"/>
            <person name="Mondo S.J."/>
            <person name="Dannebaum R.O."/>
            <person name="Kuo R.C."/>
            <person name="Labutti K."/>
            <person name="Haridas S."/>
            <person name="Kuo A."/>
            <person name="Salamov A."/>
            <person name="Ahrendt S.R."/>
            <person name="Lipzen A."/>
            <person name="Sullivan W."/>
            <person name="Andreopoulos W.B."/>
            <person name="Clum A."/>
            <person name="Lindquist E."/>
            <person name="Daum C."/>
            <person name="Ramamoorthy G.K."/>
            <person name="Gryganskyi A."/>
            <person name="Culley D."/>
            <person name="Magnuson J.K."/>
            <person name="James T.Y."/>
            <person name="O'Malley M.A."/>
            <person name="Stajich J.E."/>
            <person name="Spatafora J.W."/>
            <person name="Visel A."/>
            <person name="Grigoriev I.V."/>
        </authorList>
    </citation>
    <scope>NUCLEOTIDE SEQUENCE [LARGE SCALE GENOMIC DNA]</scope>
    <source>
        <strain evidence="2 3">JEL800</strain>
    </source>
</reference>
<feature type="compositionally biased region" description="Low complexity" evidence="1">
    <location>
        <begin position="223"/>
        <end position="234"/>
    </location>
</feature>
<sequence>MGSRRPLPSIGGSPSVTPYSPLKKSNTINASQTRETVVENVDLGVNLGFTGGALNLTQIPATESRASTLPRKIPTLSQTTGVPGSPESELVVGSLRRMSGTGNGLVRVRSVKEYTTSHEPSTVTTFSPNSTLKRMNGTRSLQVPDSDSNGNLKRANGSGDVLGEVGKSEDPPSRLSSTTMPRMSTKSADPPDSGMLKRISGSGDIRRSKSDAGRARKNTNTPSVQVQESEVVVA</sequence>
<feature type="compositionally biased region" description="Basic and acidic residues" evidence="1">
    <location>
        <begin position="204"/>
        <end position="214"/>
    </location>
</feature>
<evidence type="ECO:0000256" key="1">
    <source>
        <dbReference type="SAM" id="MobiDB-lite"/>
    </source>
</evidence>
<feature type="compositionally biased region" description="Polar residues" evidence="1">
    <location>
        <begin position="117"/>
        <end position="151"/>
    </location>
</feature>
<comment type="caution">
    <text evidence="2">The sequence shown here is derived from an EMBL/GenBank/DDBJ whole genome shotgun (WGS) entry which is preliminary data.</text>
</comment>
<dbReference type="Proteomes" id="UP000193642">
    <property type="component" value="Unassembled WGS sequence"/>
</dbReference>
<protein>
    <submittedName>
        <fullName evidence="2">Uncharacterized protein</fullName>
    </submittedName>
</protein>
<gene>
    <name evidence="2" type="ORF">BCR33DRAFT_780300</name>
</gene>
<evidence type="ECO:0000313" key="2">
    <source>
        <dbReference type="EMBL" id="ORY51296.1"/>
    </source>
</evidence>
<keyword evidence="3" id="KW-1185">Reference proteome</keyword>